<feature type="region of interest" description="Disordered" evidence="1">
    <location>
        <begin position="144"/>
        <end position="165"/>
    </location>
</feature>
<dbReference type="GeneID" id="107228187"/>
<name>A0A6J0CEK3_NEOLC</name>
<feature type="signal peptide" evidence="3">
    <location>
        <begin position="1"/>
        <end position="17"/>
    </location>
</feature>
<keyword evidence="2" id="KW-0472">Membrane</keyword>
<keyword evidence="3" id="KW-0732">Signal</keyword>
<evidence type="ECO:0000313" key="4">
    <source>
        <dbReference type="Proteomes" id="UP000829291"/>
    </source>
</evidence>
<evidence type="ECO:0000256" key="1">
    <source>
        <dbReference type="SAM" id="MobiDB-lite"/>
    </source>
</evidence>
<reference evidence="5" key="1">
    <citation type="submission" date="2025-08" db="UniProtKB">
        <authorList>
            <consortium name="RefSeq"/>
        </authorList>
    </citation>
    <scope>IDENTIFICATION</scope>
    <source>
        <tissue evidence="5">Thorax and Abdomen</tissue>
    </source>
</reference>
<keyword evidence="2" id="KW-0812">Transmembrane</keyword>
<protein>
    <submittedName>
        <fullName evidence="5">Protein grindelwald</fullName>
    </submittedName>
</protein>
<feature type="chain" id="PRO_5026707302" evidence="3">
    <location>
        <begin position="18"/>
        <end position="235"/>
    </location>
</feature>
<accession>A0A6J0CEK3</accession>
<dbReference type="OrthoDB" id="6599193at2759"/>
<feature type="region of interest" description="Disordered" evidence="1">
    <location>
        <begin position="182"/>
        <end position="235"/>
    </location>
</feature>
<feature type="transmembrane region" description="Helical" evidence="2">
    <location>
        <begin position="101"/>
        <end position="122"/>
    </location>
</feature>
<dbReference type="KEGG" id="nlo:107228187"/>
<dbReference type="AlphaFoldDB" id="A0A6J0CEK3"/>
<keyword evidence="2" id="KW-1133">Transmembrane helix</keyword>
<proteinExistence type="predicted"/>
<evidence type="ECO:0000313" key="5">
    <source>
        <dbReference type="RefSeq" id="XP_015525052.1"/>
    </source>
</evidence>
<dbReference type="FunCoup" id="A0A6J0CEK3">
    <property type="interactions" value="54"/>
</dbReference>
<keyword evidence="4" id="KW-1185">Reference proteome</keyword>
<feature type="compositionally biased region" description="Polar residues" evidence="1">
    <location>
        <begin position="216"/>
        <end position="227"/>
    </location>
</feature>
<dbReference type="RefSeq" id="XP_015525052.1">
    <property type="nucleotide sequence ID" value="XM_015669566.2"/>
</dbReference>
<dbReference type="Proteomes" id="UP000829291">
    <property type="component" value="Chromosome 4"/>
</dbReference>
<evidence type="ECO:0000256" key="3">
    <source>
        <dbReference type="SAM" id="SignalP"/>
    </source>
</evidence>
<sequence>MFYNHVAVLGLFVLCSAQSTIRPGGRMCGTMQCLPNEYCSTFDSQCQTCAKICDPTTHNHDLPKCTAHCQEYLLDQRYVLRKELLGEDPYLRAEVQRLKNLVTITLTVTCLAVLVVALLLVWKSQPIKKIRKSWQGGQLSKKWVKKPTNNNRVQDDVEVGQNPKQNGLKLAMPTISATVVAPRSEVGDGTPNTTSTPLSRRHPSEDTTLDYAYDNQGMTPSPETVQPRTKRESSF</sequence>
<evidence type="ECO:0000256" key="2">
    <source>
        <dbReference type="SAM" id="Phobius"/>
    </source>
</evidence>
<dbReference type="InParanoid" id="A0A6J0CEK3"/>
<gene>
    <name evidence="5" type="primary">LOC107228187</name>
</gene>
<organism evidence="5">
    <name type="scientific">Neodiprion lecontei</name>
    <name type="common">Redheaded pine sawfly</name>
    <dbReference type="NCBI Taxonomy" id="441921"/>
    <lineage>
        <taxon>Eukaryota</taxon>
        <taxon>Metazoa</taxon>
        <taxon>Ecdysozoa</taxon>
        <taxon>Arthropoda</taxon>
        <taxon>Hexapoda</taxon>
        <taxon>Insecta</taxon>
        <taxon>Pterygota</taxon>
        <taxon>Neoptera</taxon>
        <taxon>Endopterygota</taxon>
        <taxon>Hymenoptera</taxon>
        <taxon>Tenthredinoidea</taxon>
        <taxon>Diprionidae</taxon>
        <taxon>Diprioninae</taxon>
        <taxon>Neodiprion</taxon>
    </lineage>
</organism>